<reference evidence="1" key="1">
    <citation type="submission" date="2020-06" db="EMBL/GenBank/DDBJ databases">
        <authorList>
            <person name="Li T."/>
            <person name="Hu X."/>
            <person name="Zhang T."/>
            <person name="Song X."/>
            <person name="Zhang H."/>
            <person name="Dai N."/>
            <person name="Sheng W."/>
            <person name="Hou X."/>
            <person name="Wei L."/>
        </authorList>
    </citation>
    <scope>NUCLEOTIDE SEQUENCE</scope>
    <source>
        <strain evidence="1">G02</strain>
        <tissue evidence="1">Leaf</tissue>
    </source>
</reference>
<protein>
    <submittedName>
        <fullName evidence="1">Uncharacterized protein</fullName>
    </submittedName>
</protein>
<dbReference type="AlphaFoldDB" id="A0AAW2N9H9"/>
<proteinExistence type="predicted"/>
<organism evidence="1">
    <name type="scientific">Sesamum radiatum</name>
    <name type="common">Black benniseed</name>
    <dbReference type="NCBI Taxonomy" id="300843"/>
    <lineage>
        <taxon>Eukaryota</taxon>
        <taxon>Viridiplantae</taxon>
        <taxon>Streptophyta</taxon>
        <taxon>Embryophyta</taxon>
        <taxon>Tracheophyta</taxon>
        <taxon>Spermatophyta</taxon>
        <taxon>Magnoliopsida</taxon>
        <taxon>eudicotyledons</taxon>
        <taxon>Gunneridae</taxon>
        <taxon>Pentapetalae</taxon>
        <taxon>asterids</taxon>
        <taxon>lamiids</taxon>
        <taxon>Lamiales</taxon>
        <taxon>Pedaliaceae</taxon>
        <taxon>Sesamum</taxon>
    </lineage>
</organism>
<accession>A0AAW2N9H9</accession>
<sequence>MRVIDDGDADSMAALLDLKRRWSEKFGDDDSIGGARVDHGGLRSVQSHQLTPFAAPIVARSARRFP</sequence>
<reference evidence="1" key="2">
    <citation type="journal article" date="2024" name="Plant">
        <title>Genomic evolution and insights into agronomic trait innovations of Sesamum species.</title>
        <authorList>
            <person name="Miao H."/>
            <person name="Wang L."/>
            <person name="Qu L."/>
            <person name="Liu H."/>
            <person name="Sun Y."/>
            <person name="Le M."/>
            <person name="Wang Q."/>
            <person name="Wei S."/>
            <person name="Zheng Y."/>
            <person name="Lin W."/>
            <person name="Duan Y."/>
            <person name="Cao H."/>
            <person name="Xiong S."/>
            <person name="Wang X."/>
            <person name="Wei L."/>
            <person name="Li C."/>
            <person name="Ma Q."/>
            <person name="Ju M."/>
            <person name="Zhao R."/>
            <person name="Li G."/>
            <person name="Mu C."/>
            <person name="Tian Q."/>
            <person name="Mei H."/>
            <person name="Zhang T."/>
            <person name="Gao T."/>
            <person name="Zhang H."/>
        </authorList>
    </citation>
    <scope>NUCLEOTIDE SEQUENCE</scope>
    <source>
        <strain evidence="1">G02</strain>
    </source>
</reference>
<gene>
    <name evidence="1" type="ORF">Sradi_4526400</name>
</gene>
<comment type="caution">
    <text evidence="1">The sequence shown here is derived from an EMBL/GenBank/DDBJ whole genome shotgun (WGS) entry which is preliminary data.</text>
</comment>
<dbReference type="EMBL" id="JACGWJ010000020">
    <property type="protein sequence ID" value="KAL0340096.1"/>
    <property type="molecule type" value="Genomic_DNA"/>
</dbReference>
<evidence type="ECO:0000313" key="1">
    <source>
        <dbReference type="EMBL" id="KAL0340096.1"/>
    </source>
</evidence>
<name>A0AAW2N9H9_SESRA</name>